<dbReference type="PANTHER" id="PTHR46028:SF2">
    <property type="entry name" value="KYNURENINE 3-MONOOXYGENASE"/>
    <property type="match status" value="1"/>
</dbReference>
<feature type="domain" description="FAD-binding" evidence="8">
    <location>
        <begin position="4"/>
        <end position="335"/>
    </location>
</feature>
<keyword evidence="5" id="KW-0560">Oxidoreductase</keyword>
<dbReference type="PANTHER" id="PTHR46028">
    <property type="entry name" value="KYNURENINE 3-MONOOXYGENASE"/>
    <property type="match status" value="1"/>
</dbReference>
<evidence type="ECO:0000313" key="9">
    <source>
        <dbReference type="EMBL" id="MEP1061225.1"/>
    </source>
</evidence>
<feature type="transmembrane region" description="Helical" evidence="7">
    <location>
        <begin position="6"/>
        <end position="22"/>
    </location>
</feature>
<evidence type="ECO:0000256" key="1">
    <source>
        <dbReference type="ARBA" id="ARBA00001974"/>
    </source>
</evidence>
<dbReference type="PRINTS" id="PR00420">
    <property type="entry name" value="RNGMNOXGNASE"/>
</dbReference>
<evidence type="ECO:0000259" key="8">
    <source>
        <dbReference type="Pfam" id="PF01494"/>
    </source>
</evidence>
<keyword evidence="10" id="KW-1185">Reference proteome</keyword>
<keyword evidence="7" id="KW-1133">Transmembrane helix</keyword>
<dbReference type="InterPro" id="IPR002938">
    <property type="entry name" value="FAD-bd"/>
</dbReference>
<keyword evidence="6 9" id="KW-0503">Monooxygenase</keyword>
<comment type="caution">
    <text evidence="9">The sequence shown here is derived from an EMBL/GenBank/DDBJ whole genome shotgun (WGS) entry which is preliminary data.</text>
</comment>
<evidence type="ECO:0000256" key="7">
    <source>
        <dbReference type="SAM" id="Phobius"/>
    </source>
</evidence>
<dbReference type="SUPFAM" id="SSF51905">
    <property type="entry name" value="FAD/NAD(P)-binding domain"/>
    <property type="match status" value="1"/>
</dbReference>
<dbReference type="Gene3D" id="3.50.50.60">
    <property type="entry name" value="FAD/NAD(P)-binding domain"/>
    <property type="match status" value="1"/>
</dbReference>
<accession>A0ABV0KPU5</accession>
<name>A0ABV0KPU5_9CYAN</name>
<sequence>MLQTVVIIGAGPVGLLLAHYLLRRGKYRIELYEQRPDPRLVDASQDRTFPLSLQARGRKALRQIRGLEEAIAAAGVFCNGSKIYRQKGKTREISRVVPLLTIDRNRLVMILLQHLTQTDNSEQLTVKFGCQCVGVNRSAKTVTLQPEQGEAFTLTYDRLVAADGVRSPIRDYLVQDAGLQCEQTYIPDAYKSVFLTRLNPVLGLELEPDKIHGWNRDNRTRMVMVPQPGDQLNGVITFDAQDNPLSSLTTQEEVLPFFRENFPLFGQLMSTEEAEAFWHRPVGQVFTVRCDRFHEGDSILLMGDAAHAVSPAMGQGCNASLEDVLIFERLLEQYQDDWALALPTFSEQRVPDAHALRELSDYSFPRTKWLFVEFFLRSQISRFLHQWFPQWVQPFVFDLVFDHDMPYSQVLNLHQGWINKVKRSSPHLA</sequence>
<dbReference type="Pfam" id="PF01494">
    <property type="entry name" value="FAD_binding_3"/>
    <property type="match status" value="1"/>
</dbReference>
<keyword evidence="4" id="KW-0521">NADP</keyword>
<protein>
    <submittedName>
        <fullName evidence="9">FAD-dependent monooxygenase</fullName>
    </submittedName>
</protein>
<comment type="cofactor">
    <cofactor evidence="1">
        <name>FAD</name>
        <dbReference type="ChEBI" id="CHEBI:57692"/>
    </cofactor>
</comment>
<evidence type="ECO:0000256" key="5">
    <source>
        <dbReference type="ARBA" id="ARBA00023002"/>
    </source>
</evidence>
<dbReference type="InterPro" id="IPR036188">
    <property type="entry name" value="FAD/NAD-bd_sf"/>
</dbReference>
<keyword evidence="7" id="KW-0812">Transmembrane</keyword>
<evidence type="ECO:0000256" key="3">
    <source>
        <dbReference type="ARBA" id="ARBA00022827"/>
    </source>
</evidence>
<reference evidence="9 10" key="1">
    <citation type="submission" date="2022-04" db="EMBL/GenBank/DDBJ databases">
        <title>Positive selection, recombination, and allopatry shape intraspecific diversity of widespread and dominant cyanobacteria.</title>
        <authorList>
            <person name="Wei J."/>
            <person name="Shu W."/>
            <person name="Hu C."/>
        </authorList>
    </citation>
    <scope>NUCLEOTIDE SEQUENCE [LARGE SCALE GENOMIC DNA]</scope>
    <source>
        <strain evidence="9 10">AS-A4</strain>
    </source>
</reference>
<organism evidence="9 10">
    <name type="scientific">Stenomitos frigidus AS-A4</name>
    <dbReference type="NCBI Taxonomy" id="2933935"/>
    <lineage>
        <taxon>Bacteria</taxon>
        <taxon>Bacillati</taxon>
        <taxon>Cyanobacteriota</taxon>
        <taxon>Cyanophyceae</taxon>
        <taxon>Leptolyngbyales</taxon>
        <taxon>Leptolyngbyaceae</taxon>
        <taxon>Stenomitos</taxon>
    </lineage>
</organism>
<dbReference type="GO" id="GO:0004497">
    <property type="term" value="F:monooxygenase activity"/>
    <property type="evidence" value="ECO:0007669"/>
    <property type="project" value="UniProtKB-KW"/>
</dbReference>
<proteinExistence type="predicted"/>
<evidence type="ECO:0000256" key="2">
    <source>
        <dbReference type="ARBA" id="ARBA00022630"/>
    </source>
</evidence>
<dbReference type="Proteomes" id="UP001476950">
    <property type="component" value="Unassembled WGS sequence"/>
</dbReference>
<dbReference type="RefSeq" id="WP_190450008.1">
    <property type="nucleotide sequence ID" value="NZ_JAMPLM010000029.1"/>
</dbReference>
<keyword evidence="3" id="KW-0274">FAD</keyword>
<gene>
    <name evidence="9" type="ORF">NDI38_22595</name>
</gene>
<dbReference type="EMBL" id="JAMPLM010000029">
    <property type="protein sequence ID" value="MEP1061225.1"/>
    <property type="molecule type" value="Genomic_DNA"/>
</dbReference>
<evidence type="ECO:0000256" key="6">
    <source>
        <dbReference type="ARBA" id="ARBA00023033"/>
    </source>
</evidence>
<keyword evidence="7" id="KW-0472">Membrane</keyword>
<keyword evidence="2" id="KW-0285">Flavoprotein</keyword>
<evidence type="ECO:0000313" key="10">
    <source>
        <dbReference type="Proteomes" id="UP001476950"/>
    </source>
</evidence>
<evidence type="ECO:0000256" key="4">
    <source>
        <dbReference type="ARBA" id="ARBA00022857"/>
    </source>
</evidence>